<dbReference type="InterPro" id="IPR007867">
    <property type="entry name" value="GMC_OxRtase_C"/>
</dbReference>
<dbReference type="GO" id="GO:0016614">
    <property type="term" value="F:oxidoreductase activity, acting on CH-OH group of donors"/>
    <property type="evidence" value="ECO:0007669"/>
    <property type="project" value="InterPro"/>
</dbReference>
<comment type="cofactor">
    <cofactor evidence="2">
        <name>FAD</name>
        <dbReference type="ChEBI" id="CHEBI:57692"/>
    </cofactor>
</comment>
<dbReference type="PANTHER" id="PTHR11552:SF78">
    <property type="entry name" value="GLUCOSE-METHANOL-CHOLINE OXIDOREDUCTASE N-TERMINAL DOMAIN-CONTAINING PROTEIN"/>
    <property type="match status" value="1"/>
</dbReference>
<keyword evidence="2" id="KW-0274">FAD</keyword>
<keyword evidence="2" id="KW-0285">Flavoprotein</keyword>
<protein>
    <recommendedName>
        <fullName evidence="3">Glucose-methanol-choline oxidoreductase N-terminal domain-containing protein</fullName>
    </recommendedName>
</protein>
<evidence type="ECO:0000313" key="5">
    <source>
        <dbReference type="Proteomes" id="UP001316803"/>
    </source>
</evidence>
<evidence type="ECO:0000313" key="4">
    <source>
        <dbReference type="EMBL" id="KAK5958231.1"/>
    </source>
</evidence>
<dbReference type="Pfam" id="PF00732">
    <property type="entry name" value="GMC_oxred_N"/>
    <property type="match status" value="1"/>
</dbReference>
<feature type="domain" description="Glucose-methanol-choline oxidoreductase N-terminal" evidence="3">
    <location>
        <begin position="282"/>
        <end position="296"/>
    </location>
</feature>
<accession>A0AAN8F1E4</accession>
<dbReference type="SUPFAM" id="SSF54373">
    <property type="entry name" value="FAD-linked reductases, C-terminal domain"/>
    <property type="match status" value="1"/>
</dbReference>
<proteinExistence type="inferred from homology"/>
<dbReference type="InterPro" id="IPR000172">
    <property type="entry name" value="GMC_OxRdtase_N"/>
</dbReference>
<dbReference type="GO" id="GO:0050660">
    <property type="term" value="F:flavin adenine dinucleotide binding"/>
    <property type="evidence" value="ECO:0007669"/>
    <property type="project" value="InterPro"/>
</dbReference>
<dbReference type="InterPro" id="IPR036188">
    <property type="entry name" value="FAD/NAD-bd_sf"/>
</dbReference>
<evidence type="ECO:0000259" key="3">
    <source>
        <dbReference type="PROSITE" id="PS00624"/>
    </source>
</evidence>
<dbReference type="PROSITE" id="PS00624">
    <property type="entry name" value="GMC_OXRED_2"/>
    <property type="match status" value="1"/>
</dbReference>
<dbReference type="InterPro" id="IPR012132">
    <property type="entry name" value="GMC_OxRdtase"/>
</dbReference>
<dbReference type="PROSITE" id="PS51257">
    <property type="entry name" value="PROKAR_LIPOPROTEIN"/>
    <property type="match status" value="1"/>
</dbReference>
<keyword evidence="5" id="KW-1185">Reference proteome</keyword>
<feature type="binding site" evidence="2">
    <location>
        <position position="235"/>
    </location>
    <ligand>
        <name>FAD</name>
        <dbReference type="ChEBI" id="CHEBI:57692"/>
    </ligand>
</feature>
<gene>
    <name evidence="4" type="ORF">OHC33_000073</name>
</gene>
<name>A0AAN8F1E4_9EURO</name>
<feature type="binding site" evidence="2">
    <location>
        <begin position="546"/>
        <end position="547"/>
    </location>
    <ligand>
        <name>FAD</name>
        <dbReference type="ChEBI" id="CHEBI:57692"/>
    </ligand>
</feature>
<evidence type="ECO:0000256" key="1">
    <source>
        <dbReference type="ARBA" id="ARBA00010790"/>
    </source>
</evidence>
<dbReference type="PIRSF" id="PIRSF000137">
    <property type="entry name" value="Alcohol_oxidase"/>
    <property type="match status" value="1"/>
</dbReference>
<reference evidence="4 5" key="1">
    <citation type="submission" date="2022-12" db="EMBL/GenBank/DDBJ databases">
        <title>Genomic features and morphological characterization of a novel Knufia sp. strain isolated from spacecraft assembly facility.</title>
        <authorList>
            <person name="Teixeira M."/>
            <person name="Chander A.M."/>
            <person name="Stajich J.E."/>
            <person name="Venkateswaran K."/>
        </authorList>
    </citation>
    <scope>NUCLEOTIDE SEQUENCE [LARGE SCALE GENOMIC DNA]</scope>
    <source>
        <strain evidence="4 5">FJI-L2-BK-P2</strain>
    </source>
</reference>
<comment type="caution">
    <text evidence="4">The sequence shown here is derived from an EMBL/GenBank/DDBJ whole genome shotgun (WGS) entry which is preliminary data.</text>
</comment>
<dbReference type="Gene3D" id="3.50.50.60">
    <property type="entry name" value="FAD/NAD(P)-binding domain"/>
    <property type="match status" value="1"/>
</dbReference>
<dbReference type="AlphaFoldDB" id="A0AAN8F1E4"/>
<sequence length="622" mass="68405">MPIHNRIAKGIEEVDVIIAGGGTAGCVVAGRIAAADPSLEVLVIEGGEDNYQKDNVINPALFREHLAPTSRTALFYPSTKQPQLAGREVVTPAGGLLGGGSSINIALYSRPYADDIDTWNTEGWSANELLPFLKKFETYHGKGKRELHGQDGPVEVSDGGFKIEHAQTDIIKAAEVLGYHEVPDLQDLHAGNNVERAMRWISRDGKRQDAAHTFIHPLLQDGKHPNLHVLCQSKVIRVIFDEHNKATGVEYTPNPEYQVEINLTMHPKAVVKARKMVIISAGACGTPLVLERSGVGDPEILQKAHVDLVADVPGVGHDYQDHHLVFYPYRTALTPDETVDTLFDGRTSRANAIANNNPLLRWNACDVHAKIRPTDDEAAALGKEFKEVWDRDFATKPNRPIMCLAAVSSYVGDHATIDRGQYMSIAAYTAYPYSRGKIHITGPSWDDPLNFDLGFFTDAGDIDLKKHLWTYKKQREIMRRTAMYRGELASGHPRFPEGSKAACVNLMDEKNIDGFGPDREVSDIEYSAEDDEAIISWLRENIQTTWHSLGTAKMAPLEQGGVVDKDLNVYGVSGLKCCDLSIVPRNVAANTMATALLVGEKGADIVLKELGLPSADNKLFKH</sequence>
<comment type="similarity">
    <text evidence="1">Belongs to the GMC oxidoreductase family.</text>
</comment>
<organism evidence="4 5">
    <name type="scientific">Knufia fluminis</name>
    <dbReference type="NCBI Taxonomy" id="191047"/>
    <lineage>
        <taxon>Eukaryota</taxon>
        <taxon>Fungi</taxon>
        <taxon>Dikarya</taxon>
        <taxon>Ascomycota</taxon>
        <taxon>Pezizomycotina</taxon>
        <taxon>Eurotiomycetes</taxon>
        <taxon>Chaetothyriomycetidae</taxon>
        <taxon>Chaetothyriales</taxon>
        <taxon>Trichomeriaceae</taxon>
        <taxon>Knufia</taxon>
    </lineage>
</organism>
<dbReference type="Pfam" id="PF05199">
    <property type="entry name" value="GMC_oxred_C"/>
    <property type="match status" value="1"/>
</dbReference>
<dbReference type="Proteomes" id="UP001316803">
    <property type="component" value="Unassembled WGS sequence"/>
</dbReference>
<dbReference type="EMBL" id="JAKLMC020000001">
    <property type="protein sequence ID" value="KAK5958231.1"/>
    <property type="molecule type" value="Genomic_DNA"/>
</dbReference>
<dbReference type="PANTHER" id="PTHR11552">
    <property type="entry name" value="GLUCOSE-METHANOL-CHOLINE GMC OXIDOREDUCTASE"/>
    <property type="match status" value="1"/>
</dbReference>
<evidence type="ECO:0000256" key="2">
    <source>
        <dbReference type="PIRSR" id="PIRSR000137-2"/>
    </source>
</evidence>
<dbReference type="Gene3D" id="3.30.560.10">
    <property type="entry name" value="Glucose Oxidase, domain 3"/>
    <property type="match status" value="1"/>
</dbReference>
<dbReference type="SUPFAM" id="SSF51905">
    <property type="entry name" value="FAD/NAD(P)-binding domain"/>
    <property type="match status" value="1"/>
</dbReference>